<keyword evidence="5" id="KW-0804">Transcription</keyword>
<feature type="compositionally biased region" description="Polar residues" evidence="7">
    <location>
        <begin position="101"/>
        <end position="113"/>
    </location>
</feature>
<dbReference type="GO" id="GO:0006355">
    <property type="term" value="P:regulation of DNA-templated transcription"/>
    <property type="evidence" value="ECO:0007669"/>
    <property type="project" value="InterPro"/>
</dbReference>
<dbReference type="InterPro" id="IPR000679">
    <property type="entry name" value="Znf_GATA"/>
</dbReference>
<dbReference type="EMBL" id="PXOG01000100">
    <property type="protein sequence ID" value="RGP77211.1"/>
    <property type="molecule type" value="Genomic_DNA"/>
</dbReference>
<dbReference type="SMART" id="SM00401">
    <property type="entry name" value="ZnF_GATA"/>
    <property type="match status" value="1"/>
</dbReference>
<feature type="compositionally biased region" description="Basic and acidic residues" evidence="7">
    <location>
        <begin position="180"/>
        <end position="193"/>
    </location>
</feature>
<keyword evidence="4" id="KW-0805">Transcription regulation</keyword>
<comment type="caution">
    <text evidence="9">The sequence shown here is derived from an EMBL/GenBank/DDBJ whole genome shotgun (WGS) entry which is preliminary data.</text>
</comment>
<keyword evidence="1" id="KW-0479">Metal-binding</keyword>
<accession>A0A395SXK8</accession>
<dbReference type="Proteomes" id="UP000266234">
    <property type="component" value="Unassembled WGS sequence"/>
</dbReference>
<dbReference type="CDD" id="cd00202">
    <property type="entry name" value="ZnF_GATA"/>
    <property type="match status" value="1"/>
</dbReference>
<dbReference type="AlphaFoldDB" id="A0A395SXK8"/>
<dbReference type="GO" id="GO:0008270">
    <property type="term" value="F:zinc ion binding"/>
    <property type="evidence" value="ECO:0007669"/>
    <property type="project" value="UniProtKB-KW"/>
</dbReference>
<keyword evidence="3" id="KW-0862">Zinc</keyword>
<evidence type="ECO:0000313" key="10">
    <source>
        <dbReference type="Proteomes" id="UP000266234"/>
    </source>
</evidence>
<gene>
    <name evidence="9" type="ORF">FLONG3_4726</name>
</gene>
<reference evidence="9 10" key="1">
    <citation type="journal article" date="2018" name="PLoS Pathog.">
        <title>Evolution of structural diversity of trichothecenes, a family of toxins produced by plant pathogenic and entomopathogenic fungi.</title>
        <authorList>
            <person name="Proctor R.H."/>
            <person name="McCormick S.P."/>
            <person name="Kim H.S."/>
            <person name="Cardoza R.E."/>
            <person name="Stanley A.M."/>
            <person name="Lindo L."/>
            <person name="Kelly A."/>
            <person name="Brown D.W."/>
            <person name="Lee T."/>
            <person name="Vaughan M.M."/>
            <person name="Alexander N.J."/>
            <person name="Busman M."/>
            <person name="Gutierrez S."/>
        </authorList>
    </citation>
    <scope>NUCLEOTIDE SEQUENCE [LARGE SCALE GENOMIC DNA]</scope>
    <source>
        <strain evidence="9 10">NRRL 20695</strain>
    </source>
</reference>
<feature type="region of interest" description="Disordered" evidence="7">
    <location>
        <begin position="63"/>
        <end position="120"/>
    </location>
</feature>
<feature type="compositionally biased region" description="Polar residues" evidence="7">
    <location>
        <begin position="1"/>
        <end position="11"/>
    </location>
</feature>
<evidence type="ECO:0000256" key="7">
    <source>
        <dbReference type="SAM" id="MobiDB-lite"/>
    </source>
</evidence>
<dbReference type="GO" id="GO:0043565">
    <property type="term" value="F:sequence-specific DNA binding"/>
    <property type="evidence" value="ECO:0007669"/>
    <property type="project" value="InterPro"/>
</dbReference>
<keyword evidence="10" id="KW-1185">Reference proteome</keyword>
<dbReference type="STRING" id="694270.A0A395SXK8"/>
<dbReference type="SUPFAM" id="SSF57716">
    <property type="entry name" value="Glucocorticoid receptor-like (DNA-binding domain)"/>
    <property type="match status" value="1"/>
</dbReference>
<evidence type="ECO:0000256" key="6">
    <source>
        <dbReference type="PROSITE-ProRule" id="PRU00094"/>
    </source>
</evidence>
<evidence type="ECO:0000256" key="5">
    <source>
        <dbReference type="ARBA" id="ARBA00023163"/>
    </source>
</evidence>
<sequence length="193" mass="21951">MKPSHTNQQNYFIIARSATQQDDHQRYEDPEQFGEPLCDIPLFQTKAIPSSLISKPDNLNTLEVPLHFKPPTASRPSKSPKLRNERPRLKRKHHSGRSYVSERSNSGRETTYSRYAKSEPAKSSRSDLSCTICNETDTPMWREGPEGPQTLCNVCGLIYAKRESRGKSLMLSRGYSRGTRSRDTTSDESSRKS</sequence>
<evidence type="ECO:0000313" key="9">
    <source>
        <dbReference type="EMBL" id="RGP77211.1"/>
    </source>
</evidence>
<proteinExistence type="predicted"/>
<name>A0A395SXK8_9HYPO</name>
<organism evidence="9 10">
    <name type="scientific">Fusarium longipes</name>
    <dbReference type="NCBI Taxonomy" id="694270"/>
    <lineage>
        <taxon>Eukaryota</taxon>
        <taxon>Fungi</taxon>
        <taxon>Dikarya</taxon>
        <taxon>Ascomycota</taxon>
        <taxon>Pezizomycotina</taxon>
        <taxon>Sordariomycetes</taxon>
        <taxon>Hypocreomycetidae</taxon>
        <taxon>Hypocreales</taxon>
        <taxon>Nectriaceae</taxon>
        <taxon>Fusarium</taxon>
    </lineage>
</organism>
<dbReference type="Gene3D" id="3.30.50.10">
    <property type="entry name" value="Erythroid Transcription Factor GATA-1, subunit A"/>
    <property type="match status" value="1"/>
</dbReference>
<evidence type="ECO:0000256" key="4">
    <source>
        <dbReference type="ARBA" id="ARBA00023015"/>
    </source>
</evidence>
<evidence type="ECO:0000259" key="8">
    <source>
        <dbReference type="PROSITE" id="PS50114"/>
    </source>
</evidence>
<feature type="domain" description="GATA-type" evidence="8">
    <location>
        <begin position="124"/>
        <end position="159"/>
    </location>
</feature>
<keyword evidence="2 6" id="KW-0863">Zinc-finger</keyword>
<dbReference type="Pfam" id="PF00320">
    <property type="entry name" value="GATA"/>
    <property type="match status" value="1"/>
</dbReference>
<dbReference type="PROSITE" id="PS50114">
    <property type="entry name" value="GATA_ZN_FINGER_2"/>
    <property type="match status" value="1"/>
</dbReference>
<dbReference type="PANTHER" id="PTHR47172">
    <property type="entry name" value="OS01G0976800 PROTEIN"/>
    <property type="match status" value="1"/>
</dbReference>
<evidence type="ECO:0000256" key="2">
    <source>
        <dbReference type="ARBA" id="ARBA00022771"/>
    </source>
</evidence>
<feature type="region of interest" description="Disordered" evidence="7">
    <location>
        <begin position="166"/>
        <end position="193"/>
    </location>
</feature>
<dbReference type="InterPro" id="IPR013088">
    <property type="entry name" value="Znf_NHR/GATA"/>
</dbReference>
<dbReference type="OrthoDB" id="2162994at2759"/>
<evidence type="ECO:0000256" key="3">
    <source>
        <dbReference type="ARBA" id="ARBA00022833"/>
    </source>
</evidence>
<feature type="region of interest" description="Disordered" evidence="7">
    <location>
        <begin position="1"/>
        <end position="35"/>
    </location>
</feature>
<dbReference type="PANTHER" id="PTHR47172:SF24">
    <property type="entry name" value="GATA ZINC FINGER DOMAIN-CONTAINING PROTEIN 14-RELATED"/>
    <property type="match status" value="1"/>
</dbReference>
<protein>
    <submittedName>
        <fullName evidence="9">Gata zinc finger domain-containing 10</fullName>
    </submittedName>
</protein>
<evidence type="ECO:0000256" key="1">
    <source>
        <dbReference type="ARBA" id="ARBA00022723"/>
    </source>
</evidence>